<sequence>MRTVLKIEKKLNLLFNDLVDEVLLEIHNACPFHLKIKDVWEHNYYRFILEKTPQLRPPSFRASSRHHVGAYADSLTIAQIRTRRRRWDGHVIGTARSFIITLDIEEIATTLTLSSVDHNVENRLE</sequence>
<reference evidence="3" key="1">
    <citation type="submission" date="2017-02" db="UniProtKB">
        <authorList>
            <consortium name="WormBaseParasite"/>
        </authorList>
    </citation>
    <scope>IDENTIFICATION</scope>
</reference>
<evidence type="ECO:0000313" key="3">
    <source>
        <dbReference type="WBParaSite" id="HPLM_0000716501-mRNA-1"/>
    </source>
</evidence>
<gene>
    <name evidence="1" type="ORF">HPLM_LOCUS7157</name>
</gene>
<proteinExistence type="predicted"/>
<dbReference type="WBParaSite" id="HPLM_0000716501-mRNA-1">
    <property type="protein sequence ID" value="HPLM_0000716501-mRNA-1"/>
    <property type="gene ID" value="HPLM_0000716501"/>
</dbReference>
<name>A0A0N4W9Z7_HAEPC</name>
<organism evidence="3">
    <name type="scientific">Haemonchus placei</name>
    <name type="common">Barber's pole worm</name>
    <dbReference type="NCBI Taxonomy" id="6290"/>
    <lineage>
        <taxon>Eukaryota</taxon>
        <taxon>Metazoa</taxon>
        <taxon>Ecdysozoa</taxon>
        <taxon>Nematoda</taxon>
        <taxon>Chromadorea</taxon>
        <taxon>Rhabditida</taxon>
        <taxon>Rhabditina</taxon>
        <taxon>Rhabditomorpha</taxon>
        <taxon>Strongyloidea</taxon>
        <taxon>Trichostrongylidae</taxon>
        <taxon>Haemonchus</taxon>
    </lineage>
</organism>
<dbReference type="EMBL" id="UZAF01016611">
    <property type="protein sequence ID" value="VDO31108.1"/>
    <property type="molecule type" value="Genomic_DNA"/>
</dbReference>
<protein>
    <submittedName>
        <fullName evidence="3">Non-specific serine/threonine protein kinase</fullName>
    </submittedName>
</protein>
<evidence type="ECO:0000313" key="1">
    <source>
        <dbReference type="EMBL" id="VDO31108.1"/>
    </source>
</evidence>
<dbReference type="Proteomes" id="UP000268014">
    <property type="component" value="Unassembled WGS sequence"/>
</dbReference>
<accession>A0A0N4W9Z7</accession>
<reference evidence="1 2" key="2">
    <citation type="submission" date="2018-11" db="EMBL/GenBank/DDBJ databases">
        <authorList>
            <consortium name="Pathogen Informatics"/>
        </authorList>
    </citation>
    <scope>NUCLEOTIDE SEQUENCE [LARGE SCALE GENOMIC DNA]</scope>
    <source>
        <strain evidence="1 2">MHpl1</strain>
    </source>
</reference>
<dbReference type="AlphaFoldDB" id="A0A0N4W9Z7"/>
<keyword evidence="2" id="KW-1185">Reference proteome</keyword>
<evidence type="ECO:0000313" key="2">
    <source>
        <dbReference type="Proteomes" id="UP000268014"/>
    </source>
</evidence>